<dbReference type="SUPFAM" id="SSF81296">
    <property type="entry name" value="E set domains"/>
    <property type="match status" value="4"/>
</dbReference>
<dbReference type="Pfam" id="PF00630">
    <property type="entry name" value="Filamin"/>
    <property type="match status" value="4"/>
</dbReference>
<keyword evidence="5" id="KW-1185">Reference proteome</keyword>
<dbReference type="OrthoDB" id="5334309at2759"/>
<dbReference type="Gene3D" id="2.60.40.10">
    <property type="entry name" value="Immunoglobulins"/>
    <property type="match status" value="4"/>
</dbReference>
<feature type="repeat" description="Filamin" evidence="3">
    <location>
        <begin position="377"/>
        <end position="469"/>
    </location>
</feature>
<feature type="repeat" description="Filamin" evidence="3">
    <location>
        <begin position="290"/>
        <end position="374"/>
    </location>
</feature>
<dbReference type="InterPro" id="IPR001298">
    <property type="entry name" value="Filamin/ABP280_rpt"/>
</dbReference>
<sequence length="522" mass="56627">MVASLFLLRLIQRYSRAGCLCMIFLLFQLKSLAVCLFDDFQVIAQYGYFGISLLLHSMATLGIPFYCSVDSQRRTIVTETHRTYTINSNVPQMPQNADYISVDRVDSSYQAMKQSAPTNMFHPVDFVIPTGPIFNYTSAKVVTPSGHTHLPEIVDNGDGSVTIKYQPIETGLHNLHVAYNNKPIEGSPYQFYVDAVDSGIVAAYGPGLSYGVAGEPCSFTIDTKNAGAGGLSLAVEGPSKTEISCHDNHDGTCTVTFVPRVAGEYRASVKVNGQHIPGSPFLVKVQPRPGEIQERSQFSMGTASEFSLTVKEYDINTLTADITTPSGKSESCILKKLPNGHLGISFTPHETGVHLVNVYKDRQHIPGSPFKIDVSRNEVGDASKVRVYGEGLYRGYLHQITEFVVDTRDAGYGGLSLSVEGPSKADITCKDKPDGTCGVTYKPTQPGTYVIAIKFADEHVPGSPFNCKIGGVTTNKEESIVSRTVKVVETTHVGSVCELVLKVPGSDPDGHGRLRNVARGQD</sequence>
<dbReference type="GO" id="GO:0051015">
    <property type="term" value="F:actin filament binding"/>
    <property type="evidence" value="ECO:0007669"/>
    <property type="project" value="InterPro"/>
</dbReference>
<dbReference type="FunFam" id="2.60.40.10:FF:000140">
    <property type="entry name" value="FiLamiN (Actin binding protein) homolog"/>
    <property type="match status" value="1"/>
</dbReference>
<dbReference type="PANTHER" id="PTHR38537">
    <property type="entry name" value="JITTERBUG, ISOFORM N"/>
    <property type="match status" value="1"/>
</dbReference>
<dbReference type="SMART" id="SM00557">
    <property type="entry name" value="IG_FLMN"/>
    <property type="match status" value="4"/>
</dbReference>
<dbReference type="InterPro" id="IPR013783">
    <property type="entry name" value="Ig-like_fold"/>
</dbReference>
<keyword evidence="2" id="KW-0677">Repeat</keyword>
<feature type="repeat" description="Filamin" evidence="3">
    <location>
        <begin position="97"/>
        <end position="193"/>
    </location>
</feature>
<organism evidence="4 5">
    <name type="scientific">Bugula neritina</name>
    <name type="common">Brown bryozoan</name>
    <name type="synonym">Sertularia neritina</name>
    <dbReference type="NCBI Taxonomy" id="10212"/>
    <lineage>
        <taxon>Eukaryota</taxon>
        <taxon>Metazoa</taxon>
        <taxon>Spiralia</taxon>
        <taxon>Lophotrochozoa</taxon>
        <taxon>Bryozoa</taxon>
        <taxon>Gymnolaemata</taxon>
        <taxon>Cheilostomatida</taxon>
        <taxon>Flustrina</taxon>
        <taxon>Buguloidea</taxon>
        <taxon>Bugulidae</taxon>
        <taxon>Bugula</taxon>
    </lineage>
</organism>
<dbReference type="PROSITE" id="PS50194">
    <property type="entry name" value="FILAMIN_REPEAT"/>
    <property type="match status" value="4"/>
</dbReference>
<feature type="repeat" description="Filamin" evidence="3">
    <location>
        <begin position="193"/>
        <end position="285"/>
    </location>
</feature>
<dbReference type="InterPro" id="IPR044801">
    <property type="entry name" value="Filamin"/>
</dbReference>
<dbReference type="AlphaFoldDB" id="A0A7J7ITU8"/>
<dbReference type="InterPro" id="IPR017868">
    <property type="entry name" value="Filamin/ABP280_repeat-like"/>
</dbReference>
<name>A0A7J7ITU8_BUGNE</name>
<dbReference type="InterPro" id="IPR014756">
    <property type="entry name" value="Ig_E-set"/>
</dbReference>
<evidence type="ECO:0000313" key="5">
    <source>
        <dbReference type="Proteomes" id="UP000593567"/>
    </source>
</evidence>
<gene>
    <name evidence="4" type="ORF">EB796_025050</name>
</gene>
<comment type="caution">
    <text evidence="4">The sequence shown here is derived from an EMBL/GenBank/DDBJ whole genome shotgun (WGS) entry which is preliminary data.</text>
</comment>
<evidence type="ECO:0000256" key="2">
    <source>
        <dbReference type="ARBA" id="ARBA00022737"/>
    </source>
</evidence>
<evidence type="ECO:0000256" key="3">
    <source>
        <dbReference type="PROSITE-ProRule" id="PRU00087"/>
    </source>
</evidence>
<dbReference type="PANTHER" id="PTHR38537:SF8">
    <property type="entry name" value="FILAMIN-A"/>
    <property type="match status" value="1"/>
</dbReference>
<reference evidence="4" key="1">
    <citation type="submission" date="2020-06" db="EMBL/GenBank/DDBJ databases">
        <title>Draft genome of Bugula neritina, a colonial animal packing powerful symbionts and potential medicines.</title>
        <authorList>
            <person name="Rayko M."/>
        </authorList>
    </citation>
    <scope>NUCLEOTIDE SEQUENCE [LARGE SCALE GENOMIC DNA]</scope>
    <source>
        <strain evidence="4">Kwan_BN1</strain>
    </source>
</reference>
<protein>
    <submittedName>
        <fullName evidence="4">FLNB</fullName>
    </submittedName>
</protein>
<comment type="similarity">
    <text evidence="1">Belongs to the filamin family.</text>
</comment>
<evidence type="ECO:0000313" key="4">
    <source>
        <dbReference type="EMBL" id="KAF6016648.1"/>
    </source>
</evidence>
<accession>A0A7J7ITU8</accession>
<dbReference type="FunFam" id="2.60.40.10:FF:000007">
    <property type="entry name" value="Filamin-B isoform C"/>
    <property type="match status" value="1"/>
</dbReference>
<dbReference type="EMBL" id="VXIV02003495">
    <property type="protein sequence ID" value="KAF6016648.1"/>
    <property type="molecule type" value="Genomic_DNA"/>
</dbReference>
<dbReference type="Proteomes" id="UP000593567">
    <property type="component" value="Unassembled WGS sequence"/>
</dbReference>
<dbReference type="GO" id="GO:0030036">
    <property type="term" value="P:actin cytoskeleton organization"/>
    <property type="evidence" value="ECO:0007669"/>
    <property type="project" value="InterPro"/>
</dbReference>
<proteinExistence type="inferred from homology"/>
<evidence type="ECO:0000256" key="1">
    <source>
        <dbReference type="ARBA" id="ARBA00009238"/>
    </source>
</evidence>